<comment type="caution">
    <text evidence="1">The sequence shown here is derived from an EMBL/GenBank/DDBJ whole genome shotgun (WGS) entry which is preliminary data.</text>
</comment>
<reference evidence="1" key="1">
    <citation type="submission" date="2019-07" db="EMBL/GenBank/DDBJ databases">
        <title>Annotation for the trematode Paragonimus miyazaki's.</title>
        <authorList>
            <person name="Choi Y.-J."/>
        </authorList>
    </citation>
    <scope>NUCLEOTIDE SEQUENCE</scope>
    <source>
        <strain evidence="1">Japan</strain>
    </source>
</reference>
<dbReference type="AlphaFoldDB" id="A0A8S9Z2C2"/>
<evidence type="ECO:0000313" key="1">
    <source>
        <dbReference type="EMBL" id="KAF7260914.1"/>
    </source>
</evidence>
<name>A0A8S9Z2C2_9TREM</name>
<gene>
    <name evidence="1" type="ORF">EG68_01904</name>
</gene>
<keyword evidence="2" id="KW-1185">Reference proteome</keyword>
<organism evidence="1 2">
    <name type="scientific">Paragonimus skrjabini miyazakii</name>
    <dbReference type="NCBI Taxonomy" id="59628"/>
    <lineage>
        <taxon>Eukaryota</taxon>
        <taxon>Metazoa</taxon>
        <taxon>Spiralia</taxon>
        <taxon>Lophotrochozoa</taxon>
        <taxon>Platyhelminthes</taxon>
        <taxon>Trematoda</taxon>
        <taxon>Digenea</taxon>
        <taxon>Plagiorchiida</taxon>
        <taxon>Troglotremata</taxon>
        <taxon>Troglotrematidae</taxon>
        <taxon>Paragonimus</taxon>
    </lineage>
</organism>
<sequence>MSPGTFQEAIGKAISGLDDRLPRQHSRFLRGQGRALTNLIRTFVAKSVSIKQSKRVFNITKLEYLSFPVDVNGDEVLDQQLWISALPKGAFQTAVQCTWSALLRATLPLPKLETFMDHFLLLH</sequence>
<protein>
    <submittedName>
        <fullName evidence="1">Uncharacterized protein</fullName>
    </submittedName>
</protein>
<dbReference type="EMBL" id="JTDE01000564">
    <property type="protein sequence ID" value="KAF7260914.1"/>
    <property type="molecule type" value="Genomic_DNA"/>
</dbReference>
<proteinExistence type="predicted"/>
<evidence type="ECO:0000313" key="2">
    <source>
        <dbReference type="Proteomes" id="UP000822476"/>
    </source>
</evidence>
<accession>A0A8S9Z2C2</accession>
<dbReference type="Proteomes" id="UP000822476">
    <property type="component" value="Unassembled WGS sequence"/>
</dbReference>